<dbReference type="InterPro" id="IPR011990">
    <property type="entry name" value="TPR-like_helical_dom_sf"/>
</dbReference>
<dbReference type="EMBL" id="JBHUHZ010000001">
    <property type="protein sequence ID" value="MFD2161133.1"/>
    <property type="molecule type" value="Genomic_DNA"/>
</dbReference>
<reference evidence="2" key="1">
    <citation type="journal article" date="2019" name="Int. J. Syst. Evol. Microbiol.">
        <title>The Global Catalogue of Microorganisms (GCM) 10K type strain sequencing project: providing services to taxonomists for standard genome sequencing and annotation.</title>
        <authorList>
            <consortium name="The Broad Institute Genomics Platform"/>
            <consortium name="The Broad Institute Genome Sequencing Center for Infectious Disease"/>
            <person name="Wu L."/>
            <person name="Ma J."/>
        </authorList>
    </citation>
    <scope>NUCLEOTIDE SEQUENCE [LARGE SCALE GENOMIC DNA]</scope>
    <source>
        <strain evidence="2">KCTC 42217</strain>
    </source>
</reference>
<comment type="caution">
    <text evidence="1">The sequence shown here is derived from an EMBL/GenBank/DDBJ whole genome shotgun (WGS) entry which is preliminary data.</text>
</comment>
<dbReference type="SUPFAM" id="SSF48452">
    <property type="entry name" value="TPR-like"/>
    <property type="match status" value="1"/>
</dbReference>
<dbReference type="RefSeq" id="WP_255900072.1">
    <property type="nucleotide sequence ID" value="NZ_JAFMZO010000001.1"/>
</dbReference>
<evidence type="ECO:0000313" key="2">
    <source>
        <dbReference type="Proteomes" id="UP001597387"/>
    </source>
</evidence>
<gene>
    <name evidence="1" type="primary">yidD</name>
    <name evidence="1" type="ORF">ACFSJU_01950</name>
</gene>
<dbReference type="Proteomes" id="UP001597387">
    <property type="component" value="Unassembled WGS sequence"/>
</dbReference>
<evidence type="ECO:0000313" key="1">
    <source>
        <dbReference type="EMBL" id="MFD2161133.1"/>
    </source>
</evidence>
<dbReference type="Gene3D" id="1.25.40.10">
    <property type="entry name" value="Tetratricopeptide repeat domain"/>
    <property type="match status" value="1"/>
</dbReference>
<dbReference type="NCBIfam" id="TIGR00278">
    <property type="entry name" value="membrane protein insertion efficiency factor YidD"/>
    <property type="match status" value="1"/>
</dbReference>
<dbReference type="InterPro" id="IPR002696">
    <property type="entry name" value="Membr_insert_effic_factor_YidD"/>
</dbReference>
<protein>
    <submittedName>
        <fullName evidence="1">Membrane protein insertion efficiency factor YidD</fullName>
    </submittedName>
</protein>
<proteinExistence type="predicted"/>
<organism evidence="1 2">
    <name type="scientific">Paradesertivirga mongoliensis</name>
    <dbReference type="NCBI Taxonomy" id="2100740"/>
    <lineage>
        <taxon>Bacteria</taxon>
        <taxon>Pseudomonadati</taxon>
        <taxon>Bacteroidota</taxon>
        <taxon>Sphingobacteriia</taxon>
        <taxon>Sphingobacteriales</taxon>
        <taxon>Sphingobacteriaceae</taxon>
        <taxon>Paradesertivirga</taxon>
    </lineage>
</organism>
<keyword evidence="2" id="KW-1185">Reference proteome</keyword>
<accession>A0ABW4ZGH4</accession>
<sequence>MCQPFMEQVDGSTLTSKTSYFKQSVKNKESSTTDYIQFYQKYISEIRGQECPMYPSCSNFGLKSFKEKSFAEAFLLVSDRLMRCGHDHGNYSLTLRNNGFRKLDYPYYHTPPAELFYTGNTYFYSYSDSVQDTQTPVLLIKSLINDGLFHEALLEIKRIQHSSSQINSELFTNELICLKALGEFEKAIYAYEMRCPINLKSNSEILYQLSVNYSYLNNFSKAIEITNQAITNTENSYQKAKLIAFQATLFAKQHKWKESQQAFEHLKTLPFSQQLVQQKLALIRSALPLKEKKPGIAALISIVPGAGYAYAGHKQTAISAFIINSLLTYATYSNIKNKNYGMSMLTGVFNLSFYIGNIYGSSKSAKRYNENQRQNLSNKLVYNIHP</sequence>
<name>A0ABW4ZGH4_9SPHI</name>
<dbReference type="Pfam" id="PF01809">
    <property type="entry name" value="YidD"/>
    <property type="match status" value="1"/>
</dbReference>
<dbReference type="SMART" id="SM01234">
    <property type="entry name" value="Haemolytic"/>
    <property type="match status" value="1"/>
</dbReference>